<sequence>METTNSDGTKLRDKLKHLHGAAHDLKNKLLKFKFISRNDLLLTMRISRDLLRNERRLGAWQVHGEAPKPTGLPPFEVEKGYYVNCPKILMPARLYLRLAYLDFRRQQYEQAWGNLTQASYYIGVVDAAFYFLSLSKQAQAKRGGIKLAGVKARARELLTELQPSGKTAEGGLRGWNGDVKSALNAIRDQLMLEIQEGKLVWDFPKPPKNDENLMKRTEKNLREWLKPGGILHYDFKHKDTARPPPTVRSEAELCAWWDSFSVNPMSIKASQVIKEHIPATKQSSEYWDWE</sequence>
<organism evidence="1 2">
    <name type="scientific">Aeromonas caviae</name>
    <name type="common">Aeromonas punctata</name>
    <dbReference type="NCBI Taxonomy" id="648"/>
    <lineage>
        <taxon>Bacteria</taxon>
        <taxon>Pseudomonadati</taxon>
        <taxon>Pseudomonadota</taxon>
        <taxon>Gammaproteobacteria</taxon>
        <taxon>Aeromonadales</taxon>
        <taxon>Aeromonadaceae</taxon>
        <taxon>Aeromonas</taxon>
    </lineage>
</organism>
<evidence type="ECO:0000313" key="1">
    <source>
        <dbReference type="EMBL" id="MDX7721145.1"/>
    </source>
</evidence>
<dbReference type="EMBL" id="JAWZVU010000070">
    <property type="protein sequence ID" value="MDX7721145.1"/>
    <property type="molecule type" value="Genomic_DNA"/>
</dbReference>
<gene>
    <name evidence="1" type="ORF">SJS77_11750</name>
</gene>
<evidence type="ECO:0000313" key="2">
    <source>
        <dbReference type="Proteomes" id="UP001277183"/>
    </source>
</evidence>
<accession>A0AAW9F1G5</accession>
<dbReference type="AlphaFoldDB" id="A0AAW9F1G5"/>
<reference evidence="1" key="1">
    <citation type="submission" date="2023-11" db="EMBL/GenBank/DDBJ databases">
        <title>WGS of Aeromonas in Northern Israel.</title>
        <authorList>
            <person name="Hershko Y."/>
        </authorList>
    </citation>
    <scope>NUCLEOTIDE SEQUENCE</scope>
    <source>
        <strain evidence="1">77416</strain>
    </source>
</reference>
<comment type="caution">
    <text evidence="1">The sequence shown here is derived from an EMBL/GenBank/DDBJ whole genome shotgun (WGS) entry which is preliminary data.</text>
</comment>
<dbReference type="Proteomes" id="UP001277183">
    <property type="component" value="Unassembled WGS sequence"/>
</dbReference>
<name>A0AAW9F1G5_AERCA</name>
<protein>
    <submittedName>
        <fullName evidence="1">Uncharacterized protein</fullName>
    </submittedName>
</protein>
<dbReference type="RefSeq" id="WP_043851219.1">
    <property type="nucleotide sequence ID" value="NZ_BQVH01000053.1"/>
</dbReference>
<proteinExistence type="predicted"/>